<keyword evidence="3" id="KW-0966">Cell projection</keyword>
<evidence type="ECO:0000313" key="4">
    <source>
        <dbReference type="Proteomes" id="UP000886818"/>
    </source>
</evidence>
<accession>A0ABX8RBH7</accession>
<evidence type="ECO:0000313" key="3">
    <source>
        <dbReference type="EMBL" id="QXM06146.1"/>
    </source>
</evidence>
<keyword evidence="3" id="KW-0969">Cilium</keyword>
<dbReference type="InterPro" id="IPR021136">
    <property type="entry name" value="Flagellar_hook_control-like_C"/>
</dbReference>
<feature type="compositionally biased region" description="Basic and acidic residues" evidence="1">
    <location>
        <begin position="60"/>
        <end position="82"/>
    </location>
</feature>
<organism evidence="3 4">
    <name type="scientific">Crassaminicella indica</name>
    <dbReference type="NCBI Taxonomy" id="2855394"/>
    <lineage>
        <taxon>Bacteria</taxon>
        <taxon>Bacillati</taxon>
        <taxon>Bacillota</taxon>
        <taxon>Clostridia</taxon>
        <taxon>Eubacteriales</taxon>
        <taxon>Clostridiaceae</taxon>
        <taxon>Crassaminicella</taxon>
    </lineage>
</organism>
<proteinExistence type="predicted"/>
<keyword evidence="4" id="KW-1185">Reference proteome</keyword>
<evidence type="ECO:0000256" key="1">
    <source>
        <dbReference type="SAM" id="MobiDB-lite"/>
    </source>
</evidence>
<sequence>MNVDMMNINIKVSNNKKMDYKEKSIIKTSKEDSFDKVLNEKMNEPKKGRKNEKASIQNKVAKDEKKESNVKEAIDKSSTENIEKDEDENVKQEMLELIAVLNAFIEELDKALQTGENSENTEIKLDDIKSQLGEIISFIERNDIKEYVLSKERLEQLTDKLEILLDQSEVKLEIKDFDKAFEKLKNLLAEEITNKNETINITASEAANKSNVDDLYIKEDTGPETADAKEDIFANIENKAKQNTENEKQMSQNDKNKGKFGFFANKIQKVIINDKIIEDIPTAFVIQNNMNEIEHIKLETAIQKPNFQNILEQVIEKAHVLVDEKGSEMTLQLKPEHLGNLSMKIAVERGIVIANIVAENQTVKEVLESNFNALRDALNEKGFSIQELNVSVGQDTDFQKHQNFMNFKKKNSTKNMVNSLEYENIVVNEGVNTRLSIGESTIDQLG</sequence>
<reference evidence="3" key="1">
    <citation type="submission" date="2021-07" db="EMBL/GenBank/DDBJ databases">
        <title>Complete genome sequence of Crassaminicella sp. 143-21, isolated from a deep-sea hydrothermal vent.</title>
        <authorList>
            <person name="Li X."/>
        </authorList>
    </citation>
    <scope>NUCLEOTIDE SEQUENCE</scope>
    <source>
        <strain evidence="3">143-21</strain>
    </source>
</reference>
<dbReference type="CDD" id="cd17470">
    <property type="entry name" value="T3SS_Flik_C"/>
    <property type="match status" value="1"/>
</dbReference>
<evidence type="ECO:0000259" key="2">
    <source>
        <dbReference type="Pfam" id="PF02120"/>
    </source>
</evidence>
<feature type="domain" description="Flagellar hook-length control protein-like C-terminal" evidence="2">
    <location>
        <begin position="321"/>
        <end position="398"/>
    </location>
</feature>
<dbReference type="Pfam" id="PF02120">
    <property type="entry name" value="Flg_hook"/>
    <property type="match status" value="1"/>
</dbReference>
<feature type="region of interest" description="Disordered" evidence="1">
    <location>
        <begin position="36"/>
        <end position="87"/>
    </location>
</feature>
<dbReference type="RefSeq" id="WP_218282843.1">
    <property type="nucleotide sequence ID" value="NZ_CP078093.1"/>
</dbReference>
<name>A0ABX8RBH7_9CLOT</name>
<dbReference type="Proteomes" id="UP000886818">
    <property type="component" value="Chromosome"/>
</dbReference>
<feature type="compositionally biased region" description="Basic and acidic residues" evidence="1">
    <location>
        <begin position="36"/>
        <end position="46"/>
    </location>
</feature>
<protein>
    <submittedName>
        <fullName evidence="3">Flagellar hook-length control protein FliK</fullName>
    </submittedName>
</protein>
<dbReference type="EMBL" id="CP078093">
    <property type="protein sequence ID" value="QXM06146.1"/>
    <property type="molecule type" value="Genomic_DNA"/>
</dbReference>
<gene>
    <name evidence="3" type="ORF">KVH43_12470</name>
</gene>
<keyword evidence="3" id="KW-0282">Flagellum</keyword>